<protein>
    <submittedName>
        <fullName evidence="8">ABC transporter permease</fullName>
    </submittedName>
</protein>
<reference evidence="8" key="2">
    <citation type="journal article" date="2021" name="PeerJ">
        <title>Extensive microbial diversity within the chicken gut microbiome revealed by metagenomics and culture.</title>
        <authorList>
            <person name="Gilroy R."/>
            <person name="Ravi A."/>
            <person name="Getino M."/>
            <person name="Pursley I."/>
            <person name="Horton D.L."/>
            <person name="Alikhan N.F."/>
            <person name="Baker D."/>
            <person name="Gharbi K."/>
            <person name="Hall N."/>
            <person name="Watson M."/>
            <person name="Adriaenssens E.M."/>
            <person name="Foster-Nyarko E."/>
            <person name="Jarju S."/>
            <person name="Secka A."/>
            <person name="Antonio M."/>
            <person name="Oren A."/>
            <person name="Chaudhuri R.R."/>
            <person name="La Ragione R."/>
            <person name="Hildebrand F."/>
            <person name="Pallen M.J."/>
        </authorList>
    </citation>
    <scope>NUCLEOTIDE SEQUENCE</scope>
    <source>
        <strain evidence="8">1383</strain>
    </source>
</reference>
<feature type="transmembrane region" description="Helical" evidence="6">
    <location>
        <begin position="365"/>
        <end position="382"/>
    </location>
</feature>
<keyword evidence="4 6" id="KW-1133">Transmembrane helix</keyword>
<name>A0A9D1KSR2_9FLAO</name>
<proteinExistence type="predicted"/>
<accession>A0A9D1KSR2</accession>
<dbReference type="GO" id="GO:0140359">
    <property type="term" value="F:ABC-type transporter activity"/>
    <property type="evidence" value="ECO:0007669"/>
    <property type="project" value="InterPro"/>
</dbReference>
<dbReference type="PANTHER" id="PTHR30294:SF47">
    <property type="entry name" value="INNER MEMBRANE TRANSPORT PERMEASE YHHJ"/>
    <property type="match status" value="1"/>
</dbReference>
<feature type="transmembrane region" description="Helical" evidence="6">
    <location>
        <begin position="273"/>
        <end position="298"/>
    </location>
</feature>
<feature type="transmembrane region" description="Helical" evidence="6">
    <location>
        <begin position="310"/>
        <end position="332"/>
    </location>
</feature>
<dbReference type="Gene3D" id="3.40.1710.10">
    <property type="entry name" value="abc type-2 transporter like domain"/>
    <property type="match status" value="1"/>
</dbReference>
<comment type="caution">
    <text evidence="8">The sequence shown here is derived from an EMBL/GenBank/DDBJ whole genome shotgun (WGS) entry which is preliminary data.</text>
</comment>
<evidence type="ECO:0000256" key="4">
    <source>
        <dbReference type="ARBA" id="ARBA00022989"/>
    </source>
</evidence>
<dbReference type="EMBL" id="DVLY01000001">
    <property type="protein sequence ID" value="HIT97203.1"/>
    <property type="molecule type" value="Genomic_DNA"/>
</dbReference>
<keyword evidence="3 6" id="KW-0812">Transmembrane</keyword>
<evidence type="ECO:0000256" key="5">
    <source>
        <dbReference type="ARBA" id="ARBA00023136"/>
    </source>
</evidence>
<evidence type="ECO:0000259" key="7">
    <source>
        <dbReference type="Pfam" id="PF12698"/>
    </source>
</evidence>
<dbReference type="Pfam" id="PF12698">
    <property type="entry name" value="ABC2_membrane_3"/>
    <property type="match status" value="1"/>
</dbReference>
<dbReference type="InterPro" id="IPR013525">
    <property type="entry name" value="ABC2_TM"/>
</dbReference>
<keyword evidence="5 6" id="KW-0472">Membrane</keyword>
<feature type="domain" description="ABC-2 type transporter transmembrane" evidence="7">
    <location>
        <begin position="28"/>
        <end position="375"/>
    </location>
</feature>
<sequence>MKNIRETTRHIGEIARREIGILRRDRIYLLSMVIAPLLCAVFFLTLMGSGLPKDLPIAIVDQDGSSVSRNIIRQVDAFQQSDVVAVTPDFYQARKMMQRGEVYAILVIPEGLERDASSGRQPTLDYYTNNSFLIAGSLLYRDLRTMSVLASGAAQLQVGQARGKTDAQVMAQIQPIVVDTHPIGNPWLNYSVYLSNILLPGVLGLIIFITTVYSIGTEIKYGGARRLLEMSQGSVSVALAGKLLPHTIVFYAVGAAMMTVMYGVLGFPHQSGILPLLLLMLLFVLSAQALGIVMIGLLPDFRLGISFASLWGVISFSISGFSFPVSAMHPALQALSNLFPLRHYFLVYVDQALNGLPLSYSAGQLAYLAAFCLLPLPLLGRLRHALQHAKYRI</sequence>
<feature type="transmembrane region" description="Helical" evidence="6">
    <location>
        <begin position="248"/>
        <end position="267"/>
    </location>
</feature>
<organism evidence="8 9">
    <name type="scientific">Candidatus Merdimorpha stercoravium</name>
    <dbReference type="NCBI Taxonomy" id="2840863"/>
    <lineage>
        <taxon>Bacteria</taxon>
        <taxon>Pseudomonadati</taxon>
        <taxon>Bacteroidota</taxon>
        <taxon>Flavobacteriia</taxon>
        <taxon>Flavobacteriales</taxon>
        <taxon>Candidatus Merdimorpha</taxon>
    </lineage>
</organism>
<reference evidence="8" key="1">
    <citation type="submission" date="2020-10" db="EMBL/GenBank/DDBJ databases">
        <authorList>
            <person name="Gilroy R."/>
        </authorList>
    </citation>
    <scope>NUCLEOTIDE SEQUENCE</scope>
    <source>
        <strain evidence="8">1383</strain>
    </source>
</reference>
<dbReference type="AlphaFoldDB" id="A0A9D1KSR2"/>
<dbReference type="PANTHER" id="PTHR30294">
    <property type="entry name" value="MEMBRANE COMPONENT OF ABC TRANSPORTER YHHJ-RELATED"/>
    <property type="match status" value="1"/>
</dbReference>
<gene>
    <name evidence="8" type="ORF">IAC44_00020</name>
</gene>
<keyword evidence="2" id="KW-1003">Cell membrane</keyword>
<evidence type="ECO:0000256" key="2">
    <source>
        <dbReference type="ARBA" id="ARBA00022475"/>
    </source>
</evidence>
<evidence type="ECO:0000256" key="3">
    <source>
        <dbReference type="ARBA" id="ARBA00022692"/>
    </source>
</evidence>
<dbReference type="InterPro" id="IPR051449">
    <property type="entry name" value="ABC-2_transporter_component"/>
</dbReference>
<feature type="transmembrane region" description="Helical" evidence="6">
    <location>
        <begin position="197"/>
        <end position="216"/>
    </location>
</feature>
<evidence type="ECO:0000313" key="9">
    <source>
        <dbReference type="Proteomes" id="UP000824161"/>
    </source>
</evidence>
<dbReference type="Proteomes" id="UP000824161">
    <property type="component" value="Unassembled WGS sequence"/>
</dbReference>
<evidence type="ECO:0000256" key="1">
    <source>
        <dbReference type="ARBA" id="ARBA00004651"/>
    </source>
</evidence>
<evidence type="ECO:0000313" key="8">
    <source>
        <dbReference type="EMBL" id="HIT97203.1"/>
    </source>
</evidence>
<feature type="transmembrane region" description="Helical" evidence="6">
    <location>
        <begin position="27"/>
        <end position="47"/>
    </location>
</feature>
<dbReference type="GO" id="GO:0005886">
    <property type="term" value="C:plasma membrane"/>
    <property type="evidence" value="ECO:0007669"/>
    <property type="project" value="UniProtKB-SubCell"/>
</dbReference>
<evidence type="ECO:0000256" key="6">
    <source>
        <dbReference type="SAM" id="Phobius"/>
    </source>
</evidence>
<comment type="subcellular location">
    <subcellularLocation>
        <location evidence="1">Cell membrane</location>
        <topology evidence="1">Multi-pass membrane protein</topology>
    </subcellularLocation>
</comment>